<dbReference type="Proteomes" id="UP000478208">
    <property type="component" value="Unassembled WGS sequence"/>
</dbReference>
<dbReference type="AlphaFoldDB" id="A0A6L6UFF0"/>
<accession>A0A6L6UFF0</accession>
<comment type="similarity">
    <text evidence="1">Belongs to the universal stress protein A family.</text>
</comment>
<evidence type="ECO:0000313" key="3">
    <source>
        <dbReference type="EMBL" id="MUU79692.1"/>
    </source>
</evidence>
<dbReference type="PANTHER" id="PTHR46268:SF6">
    <property type="entry name" value="UNIVERSAL STRESS PROTEIN UP12"/>
    <property type="match status" value="1"/>
</dbReference>
<dbReference type="CDD" id="cd00293">
    <property type="entry name" value="USP-like"/>
    <property type="match status" value="1"/>
</dbReference>
<dbReference type="PANTHER" id="PTHR46268">
    <property type="entry name" value="STRESS RESPONSE PROTEIN NHAX"/>
    <property type="match status" value="1"/>
</dbReference>
<sequence length="283" mass="32106">MRHKILLPTDFSKNSIKAINCARALFKNEHCNFYIMNVFSAVGTILENLLNMQPGNEFYQTAKLNSEKGLAKVLDIITLSNKPNPKHHFEIISEFNDITEAVKHIVDKKDIEMIVMGTKGKTQSRQTAFGSNAINIMEKVHNCPVLVVPEATKINSLKEVVFPTDYKIPFKRRELIHLINIVKKTNANIAILHVDQGKLTQQQVDNKNLLKEIFKGINYNFHNLSNNSIQAAINNFVESRSSNMVAFINKKHAFFGSIFSNPLVKEITFHLKVPILALHDLSN</sequence>
<evidence type="ECO:0000256" key="1">
    <source>
        <dbReference type="ARBA" id="ARBA00008791"/>
    </source>
</evidence>
<dbReference type="Gene3D" id="3.40.50.12370">
    <property type="match status" value="1"/>
</dbReference>
<dbReference type="SUPFAM" id="SSF52402">
    <property type="entry name" value="Adenine nucleotide alpha hydrolases-like"/>
    <property type="match status" value="2"/>
</dbReference>
<dbReference type="EMBL" id="WOWS01000007">
    <property type="protein sequence ID" value="MUU79692.1"/>
    <property type="molecule type" value="Genomic_DNA"/>
</dbReference>
<dbReference type="RefSeq" id="WP_157364752.1">
    <property type="nucleotide sequence ID" value="NZ_WOWS01000007.1"/>
</dbReference>
<dbReference type="InterPro" id="IPR006016">
    <property type="entry name" value="UspA"/>
</dbReference>
<organism evidence="3 4">
    <name type="scientific">Winogradskyella endarachnes</name>
    <dbReference type="NCBI Taxonomy" id="2681965"/>
    <lineage>
        <taxon>Bacteria</taxon>
        <taxon>Pseudomonadati</taxon>
        <taxon>Bacteroidota</taxon>
        <taxon>Flavobacteriia</taxon>
        <taxon>Flavobacteriales</taxon>
        <taxon>Flavobacteriaceae</taxon>
        <taxon>Winogradskyella</taxon>
    </lineage>
</organism>
<name>A0A6L6UFF0_9FLAO</name>
<protein>
    <submittedName>
        <fullName evidence="3">Universal stress protein</fullName>
    </submittedName>
</protein>
<feature type="domain" description="UspA" evidence="2">
    <location>
        <begin position="1"/>
        <end position="149"/>
    </location>
</feature>
<keyword evidence="4" id="KW-1185">Reference proteome</keyword>
<comment type="caution">
    <text evidence="3">The sequence shown here is derived from an EMBL/GenBank/DDBJ whole genome shotgun (WGS) entry which is preliminary data.</text>
</comment>
<dbReference type="Pfam" id="PF00582">
    <property type="entry name" value="Usp"/>
    <property type="match status" value="1"/>
</dbReference>
<reference evidence="3 4" key="1">
    <citation type="submission" date="2019-12" db="EMBL/GenBank/DDBJ databases">
        <authorList>
            <person name="Li J."/>
        </authorList>
    </citation>
    <scope>NUCLEOTIDE SEQUENCE [LARGE SCALE GENOMIC DNA]</scope>
    <source>
        <strain evidence="3 4">HL2-2</strain>
    </source>
</reference>
<evidence type="ECO:0000259" key="2">
    <source>
        <dbReference type="Pfam" id="PF00582"/>
    </source>
</evidence>
<proteinExistence type="inferred from homology"/>
<gene>
    <name evidence="3" type="ORF">GN138_14670</name>
</gene>
<evidence type="ECO:0000313" key="4">
    <source>
        <dbReference type="Proteomes" id="UP000478208"/>
    </source>
</evidence>